<name>A0A9J6FYA8_HAELO</name>
<dbReference type="Pfam" id="PF13843">
    <property type="entry name" value="DDE_Tnp_1_7"/>
    <property type="match status" value="1"/>
</dbReference>
<feature type="domain" description="PiggyBac transposable element-derived protein" evidence="2">
    <location>
        <begin position="92"/>
        <end position="157"/>
    </location>
</feature>
<dbReference type="OrthoDB" id="6513427at2759"/>
<dbReference type="EMBL" id="JABSTR010000005">
    <property type="protein sequence ID" value="KAH9371110.1"/>
    <property type="molecule type" value="Genomic_DNA"/>
</dbReference>
<evidence type="ECO:0000259" key="2">
    <source>
        <dbReference type="Pfam" id="PF13843"/>
    </source>
</evidence>
<protein>
    <recommendedName>
        <fullName evidence="2">PiggyBac transposable element-derived protein domain-containing protein</fullName>
    </recommendedName>
</protein>
<organism evidence="3 4">
    <name type="scientific">Haemaphysalis longicornis</name>
    <name type="common">Bush tick</name>
    <dbReference type="NCBI Taxonomy" id="44386"/>
    <lineage>
        <taxon>Eukaryota</taxon>
        <taxon>Metazoa</taxon>
        <taxon>Ecdysozoa</taxon>
        <taxon>Arthropoda</taxon>
        <taxon>Chelicerata</taxon>
        <taxon>Arachnida</taxon>
        <taxon>Acari</taxon>
        <taxon>Parasitiformes</taxon>
        <taxon>Ixodida</taxon>
        <taxon>Ixodoidea</taxon>
        <taxon>Ixodidae</taxon>
        <taxon>Haemaphysalinae</taxon>
        <taxon>Haemaphysalis</taxon>
    </lineage>
</organism>
<feature type="region of interest" description="Disordered" evidence="1">
    <location>
        <begin position="1"/>
        <end position="68"/>
    </location>
</feature>
<evidence type="ECO:0000313" key="4">
    <source>
        <dbReference type="Proteomes" id="UP000821853"/>
    </source>
</evidence>
<gene>
    <name evidence="3" type="ORF">HPB48_015675</name>
</gene>
<dbReference type="InterPro" id="IPR029526">
    <property type="entry name" value="PGBD"/>
</dbReference>
<dbReference type="VEuPathDB" id="VectorBase:HLOH_063533"/>
<evidence type="ECO:0000313" key="3">
    <source>
        <dbReference type="EMBL" id="KAH9371110.1"/>
    </source>
</evidence>
<proteinExistence type="predicted"/>
<dbReference type="PANTHER" id="PTHR47272:SF1">
    <property type="entry name" value="PIGGYBAC TRANSPOSABLE ELEMENT-DERIVED PROTEIN 3-LIKE"/>
    <property type="match status" value="1"/>
</dbReference>
<dbReference type="OMA" id="MYWSHET"/>
<dbReference type="AlphaFoldDB" id="A0A9J6FYA8"/>
<evidence type="ECO:0000256" key="1">
    <source>
        <dbReference type="SAM" id="MobiDB-lite"/>
    </source>
</evidence>
<feature type="compositionally biased region" description="Acidic residues" evidence="1">
    <location>
        <begin position="42"/>
        <end position="54"/>
    </location>
</feature>
<dbReference type="PANTHER" id="PTHR47272">
    <property type="entry name" value="DDE_TNP_1_7 DOMAIN-CONTAINING PROTEIN"/>
    <property type="match status" value="1"/>
</dbReference>
<accession>A0A9J6FYA8</accession>
<keyword evidence="4" id="KW-1185">Reference proteome</keyword>
<comment type="caution">
    <text evidence="3">The sequence shown here is derived from an EMBL/GenBank/DDBJ whole genome shotgun (WGS) entry which is preliminary data.</text>
</comment>
<sequence>MDPARFYGTSVPPVDDSEDSCLSDSDSEYRPYLEPSAPTEESGSDAEDEDDVEETSTPSGRSFRWKQVTHPRSYLPQWEDSLPDPPDEPKAPIEYFRYFFDDEVLDAIAEQSNLFAIQKNANKALCLTCSQLEQFLSTTIYISIYSLPRSRMYWSHET</sequence>
<dbReference type="Proteomes" id="UP000821853">
    <property type="component" value="Chromosome 3"/>
</dbReference>
<reference evidence="3 4" key="1">
    <citation type="journal article" date="2020" name="Cell">
        <title>Large-Scale Comparative Analyses of Tick Genomes Elucidate Their Genetic Diversity and Vector Capacities.</title>
        <authorList>
            <consortium name="Tick Genome and Microbiome Consortium (TIGMIC)"/>
            <person name="Jia N."/>
            <person name="Wang J."/>
            <person name="Shi W."/>
            <person name="Du L."/>
            <person name="Sun Y."/>
            <person name="Zhan W."/>
            <person name="Jiang J.F."/>
            <person name="Wang Q."/>
            <person name="Zhang B."/>
            <person name="Ji P."/>
            <person name="Bell-Sakyi L."/>
            <person name="Cui X.M."/>
            <person name="Yuan T.T."/>
            <person name="Jiang B.G."/>
            <person name="Yang W.F."/>
            <person name="Lam T.T."/>
            <person name="Chang Q.C."/>
            <person name="Ding S.J."/>
            <person name="Wang X.J."/>
            <person name="Zhu J.G."/>
            <person name="Ruan X.D."/>
            <person name="Zhao L."/>
            <person name="Wei J.T."/>
            <person name="Ye R.Z."/>
            <person name="Que T.C."/>
            <person name="Du C.H."/>
            <person name="Zhou Y.H."/>
            <person name="Cheng J.X."/>
            <person name="Dai P.F."/>
            <person name="Guo W.B."/>
            <person name="Han X.H."/>
            <person name="Huang E.J."/>
            <person name="Li L.F."/>
            <person name="Wei W."/>
            <person name="Gao Y.C."/>
            <person name="Liu J.Z."/>
            <person name="Shao H.Z."/>
            <person name="Wang X."/>
            <person name="Wang C.C."/>
            <person name="Yang T.C."/>
            <person name="Huo Q.B."/>
            <person name="Li W."/>
            <person name="Chen H.Y."/>
            <person name="Chen S.E."/>
            <person name="Zhou L.G."/>
            <person name="Ni X.B."/>
            <person name="Tian J.H."/>
            <person name="Sheng Y."/>
            <person name="Liu T."/>
            <person name="Pan Y.S."/>
            <person name="Xia L.Y."/>
            <person name="Li J."/>
            <person name="Zhao F."/>
            <person name="Cao W.C."/>
        </authorList>
    </citation>
    <scope>NUCLEOTIDE SEQUENCE [LARGE SCALE GENOMIC DNA]</scope>
    <source>
        <strain evidence="3">HaeL-2018</strain>
    </source>
</reference>